<evidence type="ECO:0000313" key="2">
    <source>
        <dbReference type="Proteomes" id="UP001304300"/>
    </source>
</evidence>
<accession>A0AAQ3LEI1</accession>
<dbReference type="RefSeq" id="WP_317834981.1">
    <property type="nucleotide sequence ID" value="NZ_CP136920.1"/>
</dbReference>
<dbReference type="AlphaFoldDB" id="A0AAQ3LEI1"/>
<dbReference type="KEGG" id="puo:RZN69_05115"/>
<gene>
    <name evidence="1" type="ORF">RZN69_05115</name>
</gene>
<sequence>MFHYKAGLSRTPHEAAEAFSKEIGSWVTTCHADAVDAPITDVHDQGNYTTGWIPWLREHKDHPARAWLYQYEAAIREHFEANGSWKHGYWRMHEIYHGTQHFGCFLTELWRLNPEVEPVTAVFLDAAEHLGNWNEDVPAWFNWDTGCFHSIYLGTDGAKEADRYGLNVPDHLRLANMAITAFQMGGGVCYLNLASAHGGVWADAILADDRIPAAVSKNGAHHELTRHQGIAYREFLGQAASESDDFACAENLLTCDAIQIFVKLWQFTREKRFLSAAERILDVLIYEIGDPDASALVAAVRYYRNHTGKALYDVAVLHAVEPLFPYFIDSLDLDDTVRQASRPKGIGKRSDIPGWRENGQVRQHSPLLIGLAAEISGNDRLAACAMDLARGYVVLARRAFADGRDHSTSARTVSAIARGHGRDNHAGMVTQVWVPLAERFCQGPAVKKKQTRRPFPIGITR</sequence>
<reference evidence="1 2" key="1">
    <citation type="submission" date="2023-10" db="EMBL/GenBank/DDBJ databases">
        <title>Rubellicoccus peritrichatus gen. nov., sp. nov., isolated from an algae of coral reef tank.</title>
        <authorList>
            <person name="Luo J."/>
        </authorList>
    </citation>
    <scope>NUCLEOTIDE SEQUENCE [LARGE SCALE GENOMIC DNA]</scope>
    <source>
        <strain evidence="1 2">CR14</strain>
    </source>
</reference>
<keyword evidence="2" id="KW-1185">Reference proteome</keyword>
<organism evidence="1 2">
    <name type="scientific">Rubellicoccus peritrichatus</name>
    <dbReference type="NCBI Taxonomy" id="3080537"/>
    <lineage>
        <taxon>Bacteria</taxon>
        <taxon>Pseudomonadati</taxon>
        <taxon>Verrucomicrobiota</taxon>
        <taxon>Opitutia</taxon>
        <taxon>Puniceicoccales</taxon>
        <taxon>Cerasicoccaceae</taxon>
        <taxon>Rubellicoccus</taxon>
    </lineage>
</organism>
<proteinExistence type="predicted"/>
<dbReference type="Proteomes" id="UP001304300">
    <property type="component" value="Chromosome"/>
</dbReference>
<protein>
    <submittedName>
        <fullName evidence="1">Uncharacterized protein</fullName>
    </submittedName>
</protein>
<dbReference type="EMBL" id="CP136920">
    <property type="protein sequence ID" value="WOO42460.1"/>
    <property type="molecule type" value="Genomic_DNA"/>
</dbReference>
<evidence type="ECO:0000313" key="1">
    <source>
        <dbReference type="EMBL" id="WOO42460.1"/>
    </source>
</evidence>
<name>A0AAQ3LEI1_9BACT</name>